<dbReference type="OrthoDB" id="9800988at2"/>
<dbReference type="RefSeq" id="WP_014444724.1">
    <property type="nucleotide sequence ID" value="NC_017093.1"/>
</dbReference>
<dbReference type="Pfam" id="PF00561">
    <property type="entry name" value="Abhydrolase_1"/>
    <property type="match status" value="1"/>
</dbReference>
<dbReference type="InterPro" id="IPR000073">
    <property type="entry name" value="AB_hydrolase_1"/>
</dbReference>
<dbReference type="SUPFAM" id="SSF53474">
    <property type="entry name" value="alpha/beta-Hydrolases"/>
    <property type="match status" value="1"/>
</dbReference>
<protein>
    <recommendedName>
        <fullName evidence="1">AB hydrolase-1 domain-containing protein</fullName>
    </recommendedName>
</protein>
<dbReference type="EMBL" id="AP012319">
    <property type="protein sequence ID" value="BAL89835.1"/>
    <property type="molecule type" value="Genomic_DNA"/>
</dbReference>
<dbReference type="PANTHER" id="PTHR43433:SF10">
    <property type="entry name" value="AB HYDROLASE-1 DOMAIN-CONTAINING PROTEIN"/>
    <property type="match status" value="1"/>
</dbReference>
<keyword evidence="3" id="KW-1185">Reference proteome</keyword>
<sequence length="315" mass="34560">MSHDRVSHHETKTPDGRVLTYDVTGHPDGEPVFLLHGSPGSRLGPKPRGSLLYRLGVQLICYDRPGYGGSTRAEHRTVADAAEDIRAVAADLNLRRFAVVGRSGGGPHALAAAALLPEMVTNTAVLVGLAPSDADGLDWLGGMTDGNVREYETAHNDWPKHVERLRLKADQARRNPEIMLDSLRGQMTDPDRRVVDDIGIRRLLTATYVEAFAQGPYGWIDDVAAFRSPWGFDLDAVTGPVLLWHGAEDNFSPVSHARWLAQRIPQAEIQVQASTAHFGAVEILFEVLNWLIADRTRISAVPGIRGRRRAACHAR</sequence>
<dbReference type="InterPro" id="IPR029058">
    <property type="entry name" value="AB_hydrolase_fold"/>
</dbReference>
<dbReference type="PANTHER" id="PTHR43433">
    <property type="entry name" value="HYDROLASE, ALPHA/BETA FOLD FAMILY PROTEIN"/>
    <property type="match status" value="1"/>
</dbReference>
<name>I0H9Z8_ACTM4</name>
<gene>
    <name evidence="2" type="ordered locus">AMIS_46150</name>
</gene>
<evidence type="ECO:0000313" key="3">
    <source>
        <dbReference type="Proteomes" id="UP000007882"/>
    </source>
</evidence>
<dbReference type="Gene3D" id="3.40.50.1820">
    <property type="entry name" value="alpha/beta hydrolase"/>
    <property type="match status" value="1"/>
</dbReference>
<accession>I0H9Z8</accession>
<dbReference type="HOGENOM" id="CLU_020336_49_0_11"/>
<organism evidence="2 3">
    <name type="scientific">Actinoplanes missouriensis (strain ATCC 14538 / DSM 43046 / CBS 188.64 / JCM 3121 / NBRC 102363 / NCIMB 12654 / NRRL B-3342 / UNCC 431)</name>
    <dbReference type="NCBI Taxonomy" id="512565"/>
    <lineage>
        <taxon>Bacteria</taxon>
        <taxon>Bacillati</taxon>
        <taxon>Actinomycetota</taxon>
        <taxon>Actinomycetes</taxon>
        <taxon>Micromonosporales</taxon>
        <taxon>Micromonosporaceae</taxon>
        <taxon>Actinoplanes</taxon>
    </lineage>
</organism>
<evidence type="ECO:0000259" key="1">
    <source>
        <dbReference type="Pfam" id="PF00561"/>
    </source>
</evidence>
<dbReference type="STRING" id="512565.AMIS_46150"/>
<dbReference type="KEGG" id="ams:AMIS_46150"/>
<proteinExistence type="predicted"/>
<dbReference type="Proteomes" id="UP000007882">
    <property type="component" value="Chromosome"/>
</dbReference>
<feature type="domain" description="AB hydrolase-1" evidence="1">
    <location>
        <begin position="31"/>
        <end position="278"/>
    </location>
</feature>
<dbReference type="AlphaFoldDB" id="I0H9Z8"/>
<dbReference type="PATRIC" id="fig|512565.3.peg.4600"/>
<dbReference type="InterPro" id="IPR050471">
    <property type="entry name" value="AB_hydrolase"/>
</dbReference>
<dbReference type="GO" id="GO:0003824">
    <property type="term" value="F:catalytic activity"/>
    <property type="evidence" value="ECO:0007669"/>
    <property type="project" value="UniProtKB-ARBA"/>
</dbReference>
<reference evidence="2 3" key="1">
    <citation type="submission" date="2012-02" db="EMBL/GenBank/DDBJ databases">
        <title>Complete genome sequence of Actinoplanes missouriensis 431 (= NBRC 102363).</title>
        <authorList>
            <person name="Ohnishi Y."/>
            <person name="Ishikawa J."/>
            <person name="Sekine M."/>
            <person name="Hosoyama A."/>
            <person name="Harada T."/>
            <person name="Narita H."/>
            <person name="Hata T."/>
            <person name="Konno Y."/>
            <person name="Tutikane K."/>
            <person name="Fujita N."/>
            <person name="Horinouchi S."/>
            <person name="Hayakawa M."/>
        </authorList>
    </citation>
    <scope>NUCLEOTIDE SEQUENCE [LARGE SCALE GENOMIC DNA]</scope>
    <source>
        <strain evidence="3">ATCC 14538 / DSM 43046 / CBS 188.64 / JCM 3121 / NBRC 102363 / NCIMB 12654 / NRRL B-3342 / UNCC 431</strain>
    </source>
</reference>
<dbReference type="eggNOG" id="COG0596">
    <property type="taxonomic scope" value="Bacteria"/>
</dbReference>
<evidence type="ECO:0000313" key="2">
    <source>
        <dbReference type="EMBL" id="BAL89835.1"/>
    </source>
</evidence>